<dbReference type="Proteomes" id="UP000187283">
    <property type="component" value="Unassembled WGS sequence"/>
</dbReference>
<comment type="caution">
    <text evidence="1">The sequence shown here is derived from an EMBL/GenBank/DDBJ whole genome shotgun (WGS) entry which is preliminary data.</text>
</comment>
<dbReference type="EMBL" id="LSSN01000719">
    <property type="protein sequence ID" value="OMJ22617.1"/>
    <property type="molecule type" value="Genomic_DNA"/>
</dbReference>
<proteinExistence type="predicted"/>
<keyword evidence="2" id="KW-1185">Reference proteome</keyword>
<name>A0A1R1Y6L3_9FUNG</name>
<evidence type="ECO:0000313" key="1">
    <source>
        <dbReference type="EMBL" id="OMJ22617.1"/>
    </source>
</evidence>
<evidence type="ECO:0000313" key="2">
    <source>
        <dbReference type="Proteomes" id="UP000187283"/>
    </source>
</evidence>
<protein>
    <submittedName>
        <fullName evidence="1">Uncharacterized protein</fullName>
    </submittedName>
</protein>
<sequence>MDESTISFLKDLNDKINLLLSSREPQVQIIQQGENLTANAPVTNLTPYKKLTEALPSIKENFFKSPKSKEEKKDAIFAYPRNTSMNYSPSPLNEDIRSTVKKSDAAFYAAQRALNQITRSIDYYAQELLEQNPGIPADGPRHNFASSMRMMISDVETLLSQSRIDNTHRTMDLPGKQPQIMRKDEDPLWDDEVLKTLITAKNAENKSIIRKPFLQRQQSTYQKSLSFNSIPESAYEATVSTTVDNQPLRQQ</sequence>
<accession>A0A1R1Y6L3</accession>
<reference evidence="1 2" key="1">
    <citation type="submission" date="2017-01" db="EMBL/GenBank/DDBJ databases">
        <authorList>
            <person name="Mah S.A."/>
            <person name="Swanson W.J."/>
            <person name="Moy G.W."/>
            <person name="Vacquier V.D."/>
        </authorList>
    </citation>
    <scope>NUCLEOTIDE SEQUENCE [LARGE SCALE GENOMIC DNA]</scope>
    <source>
        <strain evidence="1 2">GSMNP</strain>
    </source>
</reference>
<gene>
    <name evidence="1" type="ORF">AYI70_g2766</name>
</gene>
<organism evidence="1 2">
    <name type="scientific">Smittium culicis</name>
    <dbReference type="NCBI Taxonomy" id="133412"/>
    <lineage>
        <taxon>Eukaryota</taxon>
        <taxon>Fungi</taxon>
        <taxon>Fungi incertae sedis</taxon>
        <taxon>Zoopagomycota</taxon>
        <taxon>Kickxellomycotina</taxon>
        <taxon>Harpellomycetes</taxon>
        <taxon>Harpellales</taxon>
        <taxon>Legeriomycetaceae</taxon>
        <taxon>Smittium</taxon>
    </lineage>
</organism>
<dbReference type="AlphaFoldDB" id="A0A1R1Y6L3"/>
<dbReference type="OrthoDB" id="10468051at2759"/>